<keyword evidence="2" id="KW-0812">Transmembrane</keyword>
<dbReference type="EMBL" id="JAVHJM010000001">
    <property type="protein sequence ID" value="KAK6521748.1"/>
    <property type="molecule type" value="Genomic_DNA"/>
</dbReference>
<dbReference type="AlphaFoldDB" id="A0AAN8S284"/>
<feature type="transmembrane region" description="Helical" evidence="2">
    <location>
        <begin position="69"/>
        <end position="87"/>
    </location>
</feature>
<feature type="compositionally biased region" description="Acidic residues" evidence="1">
    <location>
        <begin position="21"/>
        <end position="40"/>
    </location>
</feature>
<keyword evidence="2" id="KW-1133">Transmembrane helix</keyword>
<evidence type="ECO:0000256" key="2">
    <source>
        <dbReference type="SAM" id="Phobius"/>
    </source>
</evidence>
<comment type="caution">
    <text evidence="3">The sequence shown here is derived from an EMBL/GenBank/DDBJ whole genome shotgun (WGS) entry which is preliminary data.</text>
</comment>
<evidence type="ECO:0000313" key="4">
    <source>
        <dbReference type="Proteomes" id="UP001307849"/>
    </source>
</evidence>
<dbReference type="Proteomes" id="UP001307849">
    <property type="component" value="Unassembled WGS sequence"/>
</dbReference>
<gene>
    <name evidence="3" type="ORF">TWF506_001951</name>
</gene>
<reference evidence="3 4" key="1">
    <citation type="submission" date="2019-10" db="EMBL/GenBank/DDBJ databases">
        <authorList>
            <person name="Palmer J.M."/>
        </authorList>
    </citation>
    <scope>NUCLEOTIDE SEQUENCE [LARGE SCALE GENOMIC DNA]</scope>
    <source>
        <strain evidence="3 4">TWF506</strain>
    </source>
</reference>
<evidence type="ECO:0000256" key="1">
    <source>
        <dbReference type="SAM" id="MobiDB-lite"/>
    </source>
</evidence>
<sequence>MTTRLNTKLSGRRKFGGEIGEVGEDGDDGDDGDDDDCGEEGEVEEWRLRLCRLQRGGTLCLVREAGLEVILSFLSLSLSLSFFLTYAEHAIHYRQLH</sequence>
<keyword evidence="4" id="KW-1185">Reference proteome</keyword>
<protein>
    <submittedName>
        <fullName evidence="3">Uncharacterized protein</fullName>
    </submittedName>
</protein>
<name>A0AAN8S284_9PEZI</name>
<accession>A0AAN8S284</accession>
<evidence type="ECO:0000313" key="3">
    <source>
        <dbReference type="EMBL" id="KAK6521748.1"/>
    </source>
</evidence>
<organism evidence="3 4">
    <name type="scientific">Arthrobotrys conoides</name>
    <dbReference type="NCBI Taxonomy" id="74498"/>
    <lineage>
        <taxon>Eukaryota</taxon>
        <taxon>Fungi</taxon>
        <taxon>Dikarya</taxon>
        <taxon>Ascomycota</taxon>
        <taxon>Pezizomycotina</taxon>
        <taxon>Orbiliomycetes</taxon>
        <taxon>Orbiliales</taxon>
        <taxon>Orbiliaceae</taxon>
        <taxon>Arthrobotrys</taxon>
    </lineage>
</organism>
<proteinExistence type="predicted"/>
<keyword evidence="2" id="KW-0472">Membrane</keyword>
<feature type="region of interest" description="Disordered" evidence="1">
    <location>
        <begin position="1"/>
        <end position="40"/>
    </location>
</feature>